<evidence type="ECO:0000256" key="1">
    <source>
        <dbReference type="PROSITE-ProRule" id="PRU00409"/>
    </source>
</evidence>
<dbReference type="Pfam" id="PF08443">
    <property type="entry name" value="RimK"/>
    <property type="match status" value="1"/>
</dbReference>
<dbReference type="InterPro" id="IPR013651">
    <property type="entry name" value="ATP-grasp_RimK-type"/>
</dbReference>
<dbReference type="AlphaFoldDB" id="A0A1F7X6U0"/>
<dbReference type="PANTHER" id="PTHR21621">
    <property type="entry name" value="RIBOSOMAL PROTEIN S6 MODIFICATION PROTEIN"/>
    <property type="match status" value="1"/>
</dbReference>
<keyword evidence="1" id="KW-0067">ATP-binding</keyword>
<reference evidence="3 4" key="1">
    <citation type="journal article" date="2016" name="Nat. Commun.">
        <title>Thousands of microbial genomes shed light on interconnected biogeochemical processes in an aquifer system.</title>
        <authorList>
            <person name="Anantharaman K."/>
            <person name="Brown C.T."/>
            <person name="Hug L.A."/>
            <person name="Sharon I."/>
            <person name="Castelle C.J."/>
            <person name="Probst A.J."/>
            <person name="Thomas B.C."/>
            <person name="Singh A."/>
            <person name="Wilkins M.J."/>
            <person name="Karaoz U."/>
            <person name="Brodie E.L."/>
            <person name="Williams K.H."/>
            <person name="Hubbard S.S."/>
            <person name="Banfield J.F."/>
        </authorList>
    </citation>
    <scope>NUCLEOTIDE SEQUENCE [LARGE SCALE GENOMIC DNA]</scope>
</reference>
<dbReference type="PANTHER" id="PTHR21621:SF0">
    <property type="entry name" value="BETA-CITRYLGLUTAMATE SYNTHASE B-RELATED"/>
    <property type="match status" value="1"/>
</dbReference>
<dbReference type="GO" id="GO:0005524">
    <property type="term" value="F:ATP binding"/>
    <property type="evidence" value="ECO:0007669"/>
    <property type="project" value="UniProtKB-UniRule"/>
</dbReference>
<proteinExistence type="predicted"/>
<evidence type="ECO:0000313" key="4">
    <source>
        <dbReference type="Proteomes" id="UP000177053"/>
    </source>
</evidence>
<dbReference type="InterPro" id="IPR011761">
    <property type="entry name" value="ATP-grasp"/>
</dbReference>
<dbReference type="GO" id="GO:0046872">
    <property type="term" value="F:metal ion binding"/>
    <property type="evidence" value="ECO:0007669"/>
    <property type="project" value="InterPro"/>
</dbReference>
<gene>
    <name evidence="3" type="ORF">A2Z22_05335</name>
</gene>
<feature type="domain" description="ATP-grasp" evidence="2">
    <location>
        <begin position="139"/>
        <end position="353"/>
    </location>
</feature>
<dbReference type="GO" id="GO:0016879">
    <property type="term" value="F:ligase activity, forming carbon-nitrogen bonds"/>
    <property type="evidence" value="ECO:0007669"/>
    <property type="project" value="TreeGrafter"/>
</dbReference>
<comment type="caution">
    <text evidence="3">The sequence shown here is derived from an EMBL/GenBank/DDBJ whole genome shotgun (WGS) entry which is preliminary data.</text>
</comment>
<organism evidence="3 4">
    <name type="scientific">Candidatus Woesebacteria bacterium RBG_16_34_12</name>
    <dbReference type="NCBI Taxonomy" id="1802480"/>
    <lineage>
        <taxon>Bacteria</taxon>
        <taxon>Candidatus Woeseibacteriota</taxon>
    </lineage>
</organism>
<dbReference type="Proteomes" id="UP000177053">
    <property type="component" value="Unassembled WGS sequence"/>
</dbReference>
<evidence type="ECO:0000313" key="3">
    <source>
        <dbReference type="EMBL" id="OGM10701.1"/>
    </source>
</evidence>
<sequence length="390" mass="44578">MTKTTIFDVLIVYSERLASSANSLSDEVLTPFPKGSKNETYNIVYGYFLKICKKNNLKTAFTSSADIVGAGICRSYWLFENNKWIKVRKVGYSKLIFDKFSPSNRKAATSRKLLFSSYEVKPFSHPYIFNLFFDKQQTYKKLHKYSLPTVTIKDATRESIYGACKMLNEIISRHPHKYDFSDEIIMKDRFGAGGLHVYKFKTNQTKKMMSKMVRNENISYIIQPFAIFDKGFIYKNSEVAADIRLIYLGGNIIQTYVRMAKTGDFRCNEHQGGTLKYIPQSQVPMNVIITSNKIAKILNKKSSLFALDFIISNNGNIYLLEGNTGPGLDWNLSIKKNEIEAQKLIRIIIKELVRLVGLPILISKKETHKILTEVPINGEYTTMSNSLVST</sequence>
<dbReference type="PROSITE" id="PS50975">
    <property type="entry name" value="ATP_GRASP"/>
    <property type="match status" value="1"/>
</dbReference>
<accession>A0A1F7X6U0</accession>
<dbReference type="EMBL" id="MGFS01000032">
    <property type="protein sequence ID" value="OGM10701.1"/>
    <property type="molecule type" value="Genomic_DNA"/>
</dbReference>
<dbReference type="Gene3D" id="3.30.470.20">
    <property type="entry name" value="ATP-grasp fold, B domain"/>
    <property type="match status" value="1"/>
</dbReference>
<name>A0A1F7X6U0_9BACT</name>
<protein>
    <recommendedName>
        <fullName evidence="2">ATP-grasp domain-containing protein</fullName>
    </recommendedName>
</protein>
<keyword evidence="1" id="KW-0547">Nucleotide-binding</keyword>
<dbReference type="GO" id="GO:0005737">
    <property type="term" value="C:cytoplasm"/>
    <property type="evidence" value="ECO:0007669"/>
    <property type="project" value="TreeGrafter"/>
</dbReference>
<evidence type="ECO:0000259" key="2">
    <source>
        <dbReference type="PROSITE" id="PS50975"/>
    </source>
</evidence>
<dbReference type="SUPFAM" id="SSF56059">
    <property type="entry name" value="Glutathione synthetase ATP-binding domain-like"/>
    <property type="match status" value="1"/>
</dbReference>